<evidence type="ECO:0000256" key="4">
    <source>
        <dbReference type="ARBA" id="ARBA00023136"/>
    </source>
</evidence>
<keyword evidence="8" id="KW-1185">Reference proteome</keyword>
<keyword evidence="2 5" id="KW-0812">Transmembrane</keyword>
<feature type="signal peptide" evidence="6">
    <location>
        <begin position="1"/>
        <end position="18"/>
    </location>
</feature>
<dbReference type="GO" id="GO:0016020">
    <property type="term" value="C:membrane"/>
    <property type="evidence" value="ECO:0007669"/>
    <property type="project" value="UniProtKB-SubCell"/>
</dbReference>
<accession>F0YKF0</accession>
<evidence type="ECO:0000313" key="7">
    <source>
        <dbReference type="EMBL" id="EGB04332.1"/>
    </source>
</evidence>
<dbReference type="EMBL" id="GL833152">
    <property type="protein sequence ID" value="EGB04332.1"/>
    <property type="molecule type" value="Genomic_DNA"/>
</dbReference>
<keyword evidence="6" id="KW-0732">Signal</keyword>
<keyword evidence="3 5" id="KW-1133">Transmembrane helix</keyword>
<evidence type="ECO:0000256" key="5">
    <source>
        <dbReference type="SAM" id="Phobius"/>
    </source>
</evidence>
<feature type="transmembrane region" description="Helical" evidence="5">
    <location>
        <begin position="71"/>
        <end position="91"/>
    </location>
</feature>
<feature type="transmembrane region" description="Helical" evidence="5">
    <location>
        <begin position="296"/>
        <end position="319"/>
    </location>
</feature>
<sequence>MRSFQFLVAAAIASLAAARQIKPQALQLARGKQPLAAGRSAALAPFEDASASLRGGGSAVDAKAAAEMRGAVIRTLLTVTAATLFGVGVAATRGRQSAMEFFAGSARRRRPGPRRARTRRPAGIIGAVAMRGVMIAVGVELVNRFRSVTLVFAGILLASSYKLLVEDDHGDGGEMGENAVVVRLGRKLCGGVDYFDGDKFFTLVDGAKVATPLLLCVVCIELSDFVFAVDSIPAVLAISKDPFIVYSSNIFAIAALRSLYQVLAAAIAELPYLRPAVALILGFVGVKMLAEYFHVHIPTATSLAIICATLGGGVALSLLDKRRQDGGR</sequence>
<dbReference type="KEGG" id="aaf:AURANDRAFT_67220"/>
<dbReference type="AlphaFoldDB" id="F0YKF0"/>
<feature type="chain" id="PRO_5003264750" evidence="6">
    <location>
        <begin position="19"/>
        <end position="328"/>
    </location>
</feature>
<evidence type="ECO:0000256" key="2">
    <source>
        <dbReference type="ARBA" id="ARBA00022692"/>
    </source>
</evidence>
<dbReference type="Proteomes" id="UP000002729">
    <property type="component" value="Unassembled WGS sequence"/>
</dbReference>
<dbReference type="InParanoid" id="F0YKF0"/>
<dbReference type="OMA" id="CLAYGIW"/>
<evidence type="ECO:0000313" key="8">
    <source>
        <dbReference type="Proteomes" id="UP000002729"/>
    </source>
</evidence>
<dbReference type="eggNOG" id="ENOG502QQNF">
    <property type="taxonomic scope" value="Eukaryota"/>
</dbReference>
<gene>
    <name evidence="7" type="ORF">AURANDRAFT_67220</name>
</gene>
<dbReference type="RefSeq" id="XP_009040890.1">
    <property type="nucleotide sequence ID" value="XM_009042642.1"/>
</dbReference>
<proteinExistence type="predicted"/>
<evidence type="ECO:0000256" key="1">
    <source>
        <dbReference type="ARBA" id="ARBA00004141"/>
    </source>
</evidence>
<dbReference type="PANTHER" id="PTHR30238">
    <property type="entry name" value="MEMBRANE BOUND PREDICTED REDOX MODULATOR"/>
    <property type="match status" value="1"/>
</dbReference>
<name>F0YKF0_AURAN</name>
<reference evidence="7 8" key="1">
    <citation type="journal article" date="2011" name="Proc. Natl. Acad. Sci. U.S.A.">
        <title>Niche of harmful alga Aureococcus anophagefferens revealed through ecogenomics.</title>
        <authorList>
            <person name="Gobler C.J."/>
            <person name="Berry D.L."/>
            <person name="Dyhrman S.T."/>
            <person name="Wilhelm S.W."/>
            <person name="Salamov A."/>
            <person name="Lobanov A.V."/>
            <person name="Zhang Y."/>
            <person name="Collier J.L."/>
            <person name="Wurch L.L."/>
            <person name="Kustka A.B."/>
            <person name="Dill B.D."/>
            <person name="Shah M."/>
            <person name="VerBerkmoes N.C."/>
            <person name="Kuo A."/>
            <person name="Terry A."/>
            <person name="Pangilinan J."/>
            <person name="Lindquist E.A."/>
            <person name="Lucas S."/>
            <person name="Paulsen I.T."/>
            <person name="Hattenrath-Lehmann T.K."/>
            <person name="Talmage S.C."/>
            <person name="Walker E.A."/>
            <person name="Koch F."/>
            <person name="Burson A.M."/>
            <person name="Marcoval M.A."/>
            <person name="Tang Y.Z."/>
            <person name="Lecleir G.R."/>
            <person name="Coyne K.J."/>
            <person name="Berg G.M."/>
            <person name="Bertrand E.M."/>
            <person name="Saito M.A."/>
            <person name="Gladyshev V.N."/>
            <person name="Grigoriev I.V."/>
        </authorList>
    </citation>
    <scope>NUCLEOTIDE SEQUENCE [LARGE SCALE GENOMIC DNA]</scope>
    <source>
        <strain evidence="8">CCMP 1984</strain>
    </source>
</reference>
<dbReference type="OrthoDB" id="417520at2759"/>
<dbReference type="GeneID" id="20226128"/>
<protein>
    <submittedName>
        <fullName evidence="7">Uncharacterized protein</fullName>
    </submittedName>
</protein>
<evidence type="ECO:0000256" key="3">
    <source>
        <dbReference type="ARBA" id="ARBA00022989"/>
    </source>
</evidence>
<evidence type="ECO:0000256" key="6">
    <source>
        <dbReference type="SAM" id="SignalP"/>
    </source>
</evidence>
<dbReference type="InterPro" id="IPR005496">
    <property type="entry name" value="Integral_membrane_TerC"/>
</dbReference>
<keyword evidence="4 5" id="KW-0472">Membrane</keyword>
<organism evidence="8">
    <name type="scientific">Aureococcus anophagefferens</name>
    <name type="common">Harmful bloom alga</name>
    <dbReference type="NCBI Taxonomy" id="44056"/>
    <lineage>
        <taxon>Eukaryota</taxon>
        <taxon>Sar</taxon>
        <taxon>Stramenopiles</taxon>
        <taxon>Ochrophyta</taxon>
        <taxon>Pelagophyceae</taxon>
        <taxon>Pelagomonadales</taxon>
        <taxon>Pelagomonadaceae</taxon>
        <taxon>Aureococcus</taxon>
    </lineage>
</organism>
<dbReference type="PANTHER" id="PTHR30238:SF0">
    <property type="entry name" value="THYLAKOID MEMBRANE PROTEIN TERC, CHLOROPLASTIC"/>
    <property type="match status" value="1"/>
</dbReference>
<dbReference type="Pfam" id="PF03741">
    <property type="entry name" value="TerC"/>
    <property type="match status" value="1"/>
</dbReference>
<comment type="subcellular location">
    <subcellularLocation>
        <location evidence="1">Membrane</location>
        <topology evidence="1">Multi-pass membrane protein</topology>
    </subcellularLocation>
</comment>